<dbReference type="AlphaFoldDB" id="A0A067BMH3"/>
<reference evidence="1 2" key="1">
    <citation type="journal article" date="2013" name="PLoS Genet.">
        <title>Distinctive expansion of potential virulence genes in the genome of the oomycete fish pathogen Saprolegnia parasitica.</title>
        <authorList>
            <person name="Jiang R.H."/>
            <person name="de Bruijn I."/>
            <person name="Haas B.J."/>
            <person name="Belmonte R."/>
            <person name="Lobach L."/>
            <person name="Christie J."/>
            <person name="van den Ackerveken G."/>
            <person name="Bottin A."/>
            <person name="Bulone V."/>
            <person name="Diaz-Moreno S.M."/>
            <person name="Dumas B."/>
            <person name="Fan L."/>
            <person name="Gaulin E."/>
            <person name="Govers F."/>
            <person name="Grenville-Briggs L.J."/>
            <person name="Horner N.R."/>
            <person name="Levin J.Z."/>
            <person name="Mammella M."/>
            <person name="Meijer H.J."/>
            <person name="Morris P."/>
            <person name="Nusbaum C."/>
            <person name="Oome S."/>
            <person name="Phillips A.J."/>
            <person name="van Rooyen D."/>
            <person name="Rzeszutek E."/>
            <person name="Saraiva M."/>
            <person name="Secombes C.J."/>
            <person name="Seidl M.F."/>
            <person name="Snel B."/>
            <person name="Stassen J.H."/>
            <person name="Sykes S."/>
            <person name="Tripathy S."/>
            <person name="van den Berg H."/>
            <person name="Vega-Arreguin J.C."/>
            <person name="Wawra S."/>
            <person name="Young S.K."/>
            <person name="Zeng Q."/>
            <person name="Dieguez-Uribeondo J."/>
            <person name="Russ C."/>
            <person name="Tyler B.M."/>
            <person name="van West P."/>
        </authorList>
    </citation>
    <scope>NUCLEOTIDE SEQUENCE [LARGE SCALE GENOMIC DNA]</scope>
    <source>
        <strain evidence="1 2">CBS 223.65</strain>
    </source>
</reference>
<dbReference type="GeneID" id="24136822"/>
<organism evidence="1 2">
    <name type="scientific">Saprolegnia parasitica (strain CBS 223.65)</name>
    <dbReference type="NCBI Taxonomy" id="695850"/>
    <lineage>
        <taxon>Eukaryota</taxon>
        <taxon>Sar</taxon>
        <taxon>Stramenopiles</taxon>
        <taxon>Oomycota</taxon>
        <taxon>Saprolegniomycetes</taxon>
        <taxon>Saprolegniales</taxon>
        <taxon>Saprolegniaceae</taxon>
        <taxon>Saprolegnia</taxon>
    </lineage>
</organism>
<dbReference type="VEuPathDB" id="FungiDB:SPRG_15052"/>
<evidence type="ECO:0000313" key="2">
    <source>
        <dbReference type="Proteomes" id="UP000030745"/>
    </source>
</evidence>
<gene>
    <name evidence="1" type="ORF">SPRG_15052</name>
</gene>
<evidence type="ECO:0000313" key="1">
    <source>
        <dbReference type="EMBL" id="KDO19664.1"/>
    </source>
</evidence>
<sequence>MRGLLPWRQRMKVSTGDVWAPRTKRVSLASRTALSASDSVFNIPADYVVPDVPTTPTLLRGFRLGAAYAQLHQQSTMSPSRRQRFEMNFGITFTAPDTDL</sequence>
<proteinExistence type="predicted"/>
<protein>
    <submittedName>
        <fullName evidence="1">Uncharacterized protein</fullName>
    </submittedName>
</protein>
<dbReference type="RefSeq" id="XP_012209624.1">
    <property type="nucleotide sequence ID" value="XM_012354234.1"/>
</dbReference>
<dbReference type="EMBL" id="KK583339">
    <property type="protein sequence ID" value="KDO19664.1"/>
    <property type="molecule type" value="Genomic_DNA"/>
</dbReference>
<dbReference type="Proteomes" id="UP000030745">
    <property type="component" value="Unassembled WGS sequence"/>
</dbReference>
<dbReference type="KEGG" id="spar:SPRG_15052"/>
<accession>A0A067BMH3</accession>
<keyword evidence="2" id="KW-1185">Reference proteome</keyword>
<name>A0A067BMH3_SAPPC</name>